<gene>
    <name evidence="1" type="ORF">R1sor_018495</name>
</gene>
<dbReference type="Proteomes" id="UP001633002">
    <property type="component" value="Unassembled WGS sequence"/>
</dbReference>
<evidence type="ECO:0000313" key="2">
    <source>
        <dbReference type="Proteomes" id="UP001633002"/>
    </source>
</evidence>
<name>A0ABD3I9Y4_9MARC</name>
<protein>
    <recommendedName>
        <fullName evidence="3">Reverse transcriptase domain-containing protein</fullName>
    </recommendedName>
</protein>
<evidence type="ECO:0000313" key="1">
    <source>
        <dbReference type="EMBL" id="KAL3700473.1"/>
    </source>
</evidence>
<accession>A0ABD3I9Y4</accession>
<proteinExistence type="predicted"/>
<dbReference type="PANTHER" id="PTHR31635">
    <property type="entry name" value="REVERSE TRANSCRIPTASE DOMAIN-CONTAINING PROTEIN-RELATED"/>
    <property type="match status" value="1"/>
</dbReference>
<dbReference type="PANTHER" id="PTHR31635:SF196">
    <property type="entry name" value="REVERSE TRANSCRIPTASE DOMAIN-CONTAINING PROTEIN-RELATED"/>
    <property type="match status" value="1"/>
</dbReference>
<organism evidence="1 2">
    <name type="scientific">Riccia sorocarpa</name>
    <dbReference type="NCBI Taxonomy" id="122646"/>
    <lineage>
        <taxon>Eukaryota</taxon>
        <taxon>Viridiplantae</taxon>
        <taxon>Streptophyta</taxon>
        <taxon>Embryophyta</taxon>
        <taxon>Marchantiophyta</taxon>
        <taxon>Marchantiopsida</taxon>
        <taxon>Marchantiidae</taxon>
        <taxon>Marchantiales</taxon>
        <taxon>Ricciaceae</taxon>
        <taxon>Riccia</taxon>
    </lineage>
</organism>
<reference evidence="1 2" key="1">
    <citation type="submission" date="2024-09" db="EMBL/GenBank/DDBJ databases">
        <title>Chromosome-scale assembly of Riccia sorocarpa.</title>
        <authorList>
            <person name="Paukszto L."/>
        </authorList>
    </citation>
    <scope>NUCLEOTIDE SEQUENCE [LARGE SCALE GENOMIC DNA]</scope>
    <source>
        <strain evidence="1">LP-2024</strain>
        <tissue evidence="1">Aerial parts of the thallus</tissue>
    </source>
</reference>
<keyword evidence="2" id="KW-1185">Reference proteome</keyword>
<evidence type="ECO:0008006" key="3">
    <source>
        <dbReference type="Google" id="ProtNLM"/>
    </source>
</evidence>
<comment type="caution">
    <text evidence="1">The sequence shown here is derived from an EMBL/GenBank/DDBJ whole genome shotgun (WGS) entry which is preliminary data.</text>
</comment>
<sequence length="165" mass="18799">MAVIKLLSKGGNRLVLKNWKPISLLPLTYKLIGKILSERLKSILPRLVDQDQMGFVEGRNIMDNVLSIKLCQDMTNITGNEINFLTLKCIIEKFKRIAGARLNLSKSIILPIMMDRRENWLHQTGCQILGQQDESTYLGCKIGEIVGHQQHTLDLAEKSHRRIAH</sequence>
<dbReference type="EMBL" id="JBJQOH010000001">
    <property type="protein sequence ID" value="KAL3700473.1"/>
    <property type="molecule type" value="Genomic_DNA"/>
</dbReference>
<dbReference type="AlphaFoldDB" id="A0ABD3I9Y4"/>